<dbReference type="STRING" id="926559.JoomaDRAFT_1922"/>
<name>I3C5M7_9FLAO</name>
<dbReference type="EMBL" id="JH651379">
    <property type="protein sequence ID" value="EIJ38920.1"/>
    <property type="molecule type" value="Genomic_DNA"/>
</dbReference>
<keyword evidence="2" id="KW-1185">Reference proteome</keyword>
<organism evidence="1 2">
    <name type="scientific">Galbibacter orientalis DSM 19592</name>
    <dbReference type="NCBI Taxonomy" id="926559"/>
    <lineage>
        <taxon>Bacteria</taxon>
        <taxon>Pseudomonadati</taxon>
        <taxon>Bacteroidota</taxon>
        <taxon>Flavobacteriia</taxon>
        <taxon>Flavobacteriales</taxon>
        <taxon>Flavobacteriaceae</taxon>
        <taxon>Galbibacter</taxon>
    </lineage>
</organism>
<protein>
    <recommendedName>
        <fullName evidence="3">Membrane or secreted protein</fullName>
    </recommendedName>
</protein>
<dbReference type="eggNOG" id="ENOG503308C">
    <property type="taxonomic scope" value="Bacteria"/>
</dbReference>
<sequence>MKDLKGHYEIFSSLLRLNNKKKASKMKLLLISIVLLGLAFAGIAIKIWGKKDGKFAGTCASQSPFLNKEGEACSFCGKMPDEQDCKAEPQHN</sequence>
<evidence type="ECO:0000313" key="1">
    <source>
        <dbReference type="EMBL" id="EIJ38920.1"/>
    </source>
</evidence>
<reference evidence="1 2" key="1">
    <citation type="submission" date="2012-02" db="EMBL/GenBank/DDBJ databases">
        <title>Improved High-Quality Draft genome of Joostella marina DSM 19592.</title>
        <authorList>
            <consortium name="US DOE Joint Genome Institute (JGI-PGF)"/>
            <person name="Lucas S."/>
            <person name="Copeland A."/>
            <person name="Lapidus A."/>
            <person name="Bruce D."/>
            <person name="Goodwin L."/>
            <person name="Pitluck S."/>
            <person name="Peters L."/>
            <person name="Chertkov O."/>
            <person name="Ovchinnikova G."/>
            <person name="Kyrpides N."/>
            <person name="Mavromatis K."/>
            <person name="Detter J.C."/>
            <person name="Han C."/>
            <person name="Land M."/>
            <person name="Hauser L."/>
            <person name="Markowitz V."/>
            <person name="Cheng J.-F."/>
            <person name="Hugenholtz P."/>
            <person name="Woyke T."/>
            <person name="Wu D."/>
            <person name="Tindall B."/>
            <person name="Brambilla E."/>
            <person name="Klenk H.-P."/>
            <person name="Eisen J.A."/>
        </authorList>
    </citation>
    <scope>NUCLEOTIDE SEQUENCE [LARGE SCALE GENOMIC DNA]</scope>
    <source>
        <strain evidence="1 2">DSM 19592</strain>
    </source>
</reference>
<accession>I3C5M7</accession>
<evidence type="ECO:0000313" key="2">
    <source>
        <dbReference type="Proteomes" id="UP000004690"/>
    </source>
</evidence>
<dbReference type="Proteomes" id="UP000004690">
    <property type="component" value="Unassembled WGS sequence"/>
</dbReference>
<dbReference type="AlphaFoldDB" id="I3C5M7"/>
<evidence type="ECO:0008006" key="3">
    <source>
        <dbReference type="Google" id="ProtNLM"/>
    </source>
</evidence>
<proteinExistence type="predicted"/>
<dbReference type="HOGENOM" id="CLU_186780_1_0_10"/>
<gene>
    <name evidence="1" type="ORF">JoomaDRAFT_1922</name>
</gene>